<dbReference type="InterPro" id="IPR036779">
    <property type="entry name" value="LysM_dom_sf"/>
</dbReference>
<dbReference type="SUPFAM" id="SSF48208">
    <property type="entry name" value="Six-hairpin glycosidases"/>
    <property type="match status" value="1"/>
</dbReference>
<proteinExistence type="predicted"/>
<dbReference type="KEGG" id="dli:dnl_49030"/>
<evidence type="ECO:0000313" key="3">
    <source>
        <dbReference type="Proteomes" id="UP000663720"/>
    </source>
</evidence>
<protein>
    <submittedName>
        <fullName evidence="2">Lytic transglycosylase LysM domain-containing protein</fullName>
    </submittedName>
</protein>
<dbReference type="InterPro" id="IPR008928">
    <property type="entry name" value="6-hairpin_glycosidase_sf"/>
</dbReference>
<evidence type="ECO:0000259" key="1">
    <source>
        <dbReference type="PROSITE" id="PS51782"/>
    </source>
</evidence>
<gene>
    <name evidence="2" type="ORF">dnl_49030</name>
</gene>
<dbReference type="Gene3D" id="1.50.10.10">
    <property type="match status" value="1"/>
</dbReference>
<dbReference type="Gene3D" id="3.10.350.10">
    <property type="entry name" value="LysM domain"/>
    <property type="match status" value="1"/>
</dbReference>
<dbReference type="EMBL" id="CP061799">
    <property type="protein sequence ID" value="QTA82526.1"/>
    <property type="molecule type" value="Genomic_DNA"/>
</dbReference>
<dbReference type="Proteomes" id="UP000663720">
    <property type="component" value="Chromosome"/>
</dbReference>
<evidence type="ECO:0000313" key="2">
    <source>
        <dbReference type="EMBL" id="QTA82526.1"/>
    </source>
</evidence>
<dbReference type="PROSITE" id="PS51782">
    <property type="entry name" value="LYSM"/>
    <property type="match status" value="1"/>
</dbReference>
<dbReference type="Pfam" id="PF01476">
    <property type="entry name" value="LysM"/>
    <property type="match status" value="1"/>
</dbReference>
<organism evidence="2 3">
    <name type="scientific">Desulfonema limicola</name>
    <dbReference type="NCBI Taxonomy" id="45656"/>
    <lineage>
        <taxon>Bacteria</taxon>
        <taxon>Pseudomonadati</taxon>
        <taxon>Thermodesulfobacteriota</taxon>
        <taxon>Desulfobacteria</taxon>
        <taxon>Desulfobacterales</taxon>
        <taxon>Desulfococcaceae</taxon>
        <taxon>Desulfonema</taxon>
    </lineage>
</organism>
<dbReference type="CDD" id="cd00118">
    <property type="entry name" value="LysM"/>
    <property type="match status" value="1"/>
</dbReference>
<keyword evidence="3" id="KW-1185">Reference proteome</keyword>
<dbReference type="InterPro" id="IPR018392">
    <property type="entry name" value="LysM"/>
</dbReference>
<dbReference type="InterPro" id="IPR012341">
    <property type="entry name" value="6hp_glycosidase-like_sf"/>
</dbReference>
<feature type="domain" description="LysM" evidence="1">
    <location>
        <begin position="35"/>
        <end position="85"/>
    </location>
</feature>
<sequence>MNNYTRCLFTFIILLFLCTASKGIAIEKDISKCKKIITIQKGDTLAKICRRHLGEYSPELIIKIQKYNSHIKNPDRIFIGSKICLPPVSEQEIPLESSFFKPVFAGKRDVYPPSMPGTISKIQWINDNTAIVEGRMDTDANSIFYVYVPGDQEYEQPGLEKYENNTFRVTAVIGRQGRDYDKTFILKLALFDTMGERIGEITRPVVRTHHKVNEIVSFGAKHGQEDDIGITGWPGIETWLSVQELDAMDADNIDFKIPQGRLVVNYRYMGYNPDERYLSRYGRVTLYGSSCLAKALLLKGSIKKAGEILRVWAAQADENGKMPRSANVIGDNYISPDVRTGETAHFLGALALAEKITKSGEWDELIRKIVINYLEPLTEPVSGLILGGYNGIGSQGYNKPKGYEKITWCSAEHNFDLFQALMLISHVYGDSDFGRTCYNMALRIGKGIDQYLWDQDAGTFNRGWRPQGPDRARALDCSSWGALYLLKQAGLAKNRHDEKASQHYLKRAESCLNYAEKHFKTTWYYQTPGDKKGSIKGYRPYAGLIDDLRYEDGADPGKMINWNELTDMVWSEGTLGVGMAWEEYARHTGNKRAKNISREIYNNMINLQSLSNKGGMLYSTKQIKGHFTMGEELASLSWMAYLNLVTSSDFYKKDNIISLMPW</sequence>
<dbReference type="GO" id="GO:0005975">
    <property type="term" value="P:carbohydrate metabolic process"/>
    <property type="evidence" value="ECO:0007669"/>
    <property type="project" value="InterPro"/>
</dbReference>
<dbReference type="RefSeq" id="WP_207688446.1">
    <property type="nucleotide sequence ID" value="NZ_CP061799.1"/>
</dbReference>
<reference evidence="2" key="1">
    <citation type="journal article" date="2021" name="Microb. Physiol.">
        <title>Proteogenomic Insights into the Physiology of Marine, Sulfate-Reducing, Filamentous Desulfonema limicola and Desulfonema magnum.</title>
        <authorList>
            <person name="Schnaars V."/>
            <person name="Wohlbrand L."/>
            <person name="Scheve S."/>
            <person name="Hinrichs C."/>
            <person name="Reinhardt R."/>
            <person name="Rabus R."/>
        </authorList>
    </citation>
    <scope>NUCLEOTIDE SEQUENCE</scope>
    <source>
        <strain evidence="2">5ac10</strain>
    </source>
</reference>
<name>A0A975GIK1_9BACT</name>
<accession>A0A975GIK1</accession>
<dbReference type="SMART" id="SM00257">
    <property type="entry name" value="LysM"/>
    <property type="match status" value="1"/>
</dbReference>
<dbReference type="AlphaFoldDB" id="A0A975GIK1"/>